<dbReference type="Proteomes" id="UP000017981">
    <property type="component" value="Unassembled WGS sequence"/>
</dbReference>
<dbReference type="AlphaFoldDB" id="T2ISV3"/>
<organism evidence="1 2">
    <name type="scientific">Crocosphaera watsonii WH 0005</name>
    <dbReference type="NCBI Taxonomy" id="423472"/>
    <lineage>
        <taxon>Bacteria</taxon>
        <taxon>Bacillati</taxon>
        <taxon>Cyanobacteriota</taxon>
        <taxon>Cyanophyceae</taxon>
        <taxon>Oscillatoriophycideae</taxon>
        <taxon>Chroococcales</taxon>
        <taxon>Aphanothecaceae</taxon>
        <taxon>Crocosphaera</taxon>
    </lineage>
</organism>
<protein>
    <submittedName>
        <fullName evidence="1">Uncharacterized protein</fullName>
    </submittedName>
</protein>
<gene>
    <name evidence="1" type="ORF">CWATWH0005_4568</name>
</gene>
<evidence type="ECO:0000313" key="2">
    <source>
        <dbReference type="Proteomes" id="UP000017981"/>
    </source>
</evidence>
<sequence>MVHVLCLFLGYYFDPVKLHRLLIAKARIGLLVQKTVGVKGSWGYRLVTL</sequence>
<name>T2ISV3_CROWT</name>
<accession>T2ISV3</accession>
<proteinExistence type="predicted"/>
<reference evidence="1 2" key="1">
    <citation type="submission" date="2013-01" db="EMBL/GenBank/DDBJ databases">
        <authorList>
            <person name="Bench S."/>
        </authorList>
    </citation>
    <scope>NUCLEOTIDE SEQUENCE [LARGE SCALE GENOMIC DNA]</scope>
    <source>
        <strain evidence="1 2">WH 0005</strain>
    </source>
</reference>
<evidence type="ECO:0000313" key="1">
    <source>
        <dbReference type="EMBL" id="CCQ56093.1"/>
    </source>
</evidence>
<reference evidence="1 2" key="2">
    <citation type="submission" date="2013-09" db="EMBL/GenBank/DDBJ databases">
        <title>Whole genome comparison of six Crocosphaera watsonii strains with differing phenotypes.</title>
        <authorList>
            <person name="Bench S.R."/>
            <person name="Heller P."/>
            <person name="Frank I."/>
            <person name="Arciniega M."/>
            <person name="Shilova I.N."/>
            <person name="Zehr J.P."/>
        </authorList>
    </citation>
    <scope>NUCLEOTIDE SEQUENCE [LARGE SCALE GENOMIC DNA]</scope>
    <source>
        <strain evidence="1 2">WH 0005</strain>
    </source>
</reference>
<dbReference type="EMBL" id="CAQL01000547">
    <property type="protein sequence ID" value="CCQ56093.1"/>
    <property type="molecule type" value="Genomic_DNA"/>
</dbReference>
<comment type="caution">
    <text evidence="1">The sequence shown here is derived from an EMBL/GenBank/DDBJ whole genome shotgun (WGS) entry which is preliminary data.</text>
</comment>